<dbReference type="EMBL" id="JBEYBF010000015">
    <property type="protein sequence ID" value="MEU1954501.1"/>
    <property type="molecule type" value="Genomic_DNA"/>
</dbReference>
<evidence type="ECO:0000313" key="2">
    <source>
        <dbReference type="Proteomes" id="UP001550628"/>
    </source>
</evidence>
<dbReference type="Proteomes" id="UP001550628">
    <property type="component" value="Unassembled WGS sequence"/>
</dbReference>
<gene>
    <name evidence="1" type="ORF">ABZ510_21870</name>
</gene>
<protein>
    <submittedName>
        <fullName evidence="1">Uncharacterized protein</fullName>
    </submittedName>
</protein>
<organism evidence="1 2">
    <name type="scientific">Nocardia rhamnosiphila</name>
    <dbReference type="NCBI Taxonomy" id="426716"/>
    <lineage>
        <taxon>Bacteria</taxon>
        <taxon>Bacillati</taxon>
        <taxon>Actinomycetota</taxon>
        <taxon>Actinomycetes</taxon>
        <taxon>Mycobacteriales</taxon>
        <taxon>Nocardiaceae</taxon>
        <taxon>Nocardia</taxon>
    </lineage>
</organism>
<reference evidence="1 2" key="1">
    <citation type="submission" date="2024-06" db="EMBL/GenBank/DDBJ databases">
        <title>The Natural Products Discovery Center: Release of the First 8490 Sequenced Strains for Exploring Actinobacteria Biosynthetic Diversity.</title>
        <authorList>
            <person name="Kalkreuter E."/>
            <person name="Kautsar S.A."/>
            <person name="Yang D."/>
            <person name="Bader C.D."/>
            <person name="Teijaro C.N."/>
            <person name="Fluegel L."/>
            <person name="Davis C.M."/>
            <person name="Simpson J.R."/>
            <person name="Lauterbach L."/>
            <person name="Steele A.D."/>
            <person name="Gui C."/>
            <person name="Meng S."/>
            <person name="Li G."/>
            <person name="Viehrig K."/>
            <person name="Ye F."/>
            <person name="Su P."/>
            <person name="Kiefer A.F."/>
            <person name="Nichols A."/>
            <person name="Cepeda A.J."/>
            <person name="Yan W."/>
            <person name="Fan B."/>
            <person name="Jiang Y."/>
            <person name="Adhikari A."/>
            <person name="Zheng C.-J."/>
            <person name="Schuster L."/>
            <person name="Cowan T.M."/>
            <person name="Smanski M.J."/>
            <person name="Chevrette M.G."/>
            <person name="De Carvalho L.P.S."/>
            <person name="Shen B."/>
        </authorList>
    </citation>
    <scope>NUCLEOTIDE SEQUENCE [LARGE SCALE GENOMIC DNA]</scope>
    <source>
        <strain evidence="1 2">NPDC019708</strain>
    </source>
</reference>
<evidence type="ECO:0000313" key="1">
    <source>
        <dbReference type="EMBL" id="MEU1954501.1"/>
    </source>
</evidence>
<sequence length="74" mass="8164">MTREEGTISGDLDITVDPGGFGLVRYRETEDWYTIGNLDDDEPRTWKSVAELEEAIVKGIGARDAAGNTIPFEC</sequence>
<keyword evidence="2" id="KW-1185">Reference proteome</keyword>
<proteinExistence type="predicted"/>
<dbReference type="RefSeq" id="WP_168165652.1">
    <property type="nucleotide sequence ID" value="NZ_JBEYBD010000012.1"/>
</dbReference>
<dbReference type="GeneID" id="96247417"/>
<accession>A0ABV2WUH5</accession>
<name>A0ABV2WUH5_9NOCA</name>
<comment type="caution">
    <text evidence="1">The sequence shown here is derived from an EMBL/GenBank/DDBJ whole genome shotgun (WGS) entry which is preliminary data.</text>
</comment>